<dbReference type="InterPro" id="IPR001810">
    <property type="entry name" value="F-box_dom"/>
</dbReference>
<evidence type="ECO:0000313" key="2">
    <source>
        <dbReference type="EMBL" id="KAK7946226.1"/>
    </source>
</evidence>
<organism evidence="2 3">
    <name type="scientific">Apiospora aurea</name>
    <dbReference type="NCBI Taxonomy" id="335848"/>
    <lineage>
        <taxon>Eukaryota</taxon>
        <taxon>Fungi</taxon>
        <taxon>Dikarya</taxon>
        <taxon>Ascomycota</taxon>
        <taxon>Pezizomycotina</taxon>
        <taxon>Sordariomycetes</taxon>
        <taxon>Xylariomycetidae</taxon>
        <taxon>Amphisphaeriales</taxon>
        <taxon>Apiosporaceae</taxon>
        <taxon>Apiospora</taxon>
    </lineage>
</organism>
<dbReference type="Proteomes" id="UP001391051">
    <property type="component" value="Unassembled WGS sequence"/>
</dbReference>
<dbReference type="EMBL" id="JAQQWE010000007">
    <property type="protein sequence ID" value="KAK7946226.1"/>
    <property type="molecule type" value="Genomic_DNA"/>
</dbReference>
<dbReference type="RefSeq" id="XP_066696260.1">
    <property type="nucleotide sequence ID" value="XM_066846769.1"/>
</dbReference>
<accession>A0ABR1Q2Z5</accession>
<evidence type="ECO:0000259" key="1">
    <source>
        <dbReference type="PROSITE" id="PS50181"/>
    </source>
</evidence>
<feature type="domain" description="F-box" evidence="1">
    <location>
        <begin position="77"/>
        <end position="124"/>
    </location>
</feature>
<dbReference type="SUPFAM" id="SSF81383">
    <property type="entry name" value="F-box domain"/>
    <property type="match status" value="1"/>
</dbReference>
<dbReference type="InterPro" id="IPR036047">
    <property type="entry name" value="F-box-like_dom_sf"/>
</dbReference>
<protein>
    <recommendedName>
        <fullName evidence="1">F-box domain-containing protein</fullName>
    </recommendedName>
</protein>
<dbReference type="PROSITE" id="PS50181">
    <property type="entry name" value="FBOX"/>
    <property type="match status" value="1"/>
</dbReference>
<keyword evidence="3" id="KW-1185">Reference proteome</keyword>
<sequence>MQSLTTYSAAHLELDYGFGEKGPRRQSYWTYQPGQDWLLRNPSRSDEAKWYMRNLLSSANLVRQRTTSHDLASKVVHDLFAKLPFEIIHMVASDLTLTDLLNLSHASWMANVQLRDDQRLWGESIRDGDPAFLP</sequence>
<comment type="caution">
    <text evidence="2">The sequence shown here is derived from an EMBL/GenBank/DDBJ whole genome shotgun (WGS) entry which is preliminary data.</text>
</comment>
<dbReference type="GeneID" id="92079831"/>
<gene>
    <name evidence="2" type="ORF">PG986_010547</name>
</gene>
<proteinExistence type="predicted"/>
<evidence type="ECO:0000313" key="3">
    <source>
        <dbReference type="Proteomes" id="UP001391051"/>
    </source>
</evidence>
<reference evidence="2 3" key="1">
    <citation type="submission" date="2023-01" db="EMBL/GenBank/DDBJ databases">
        <title>Analysis of 21 Apiospora genomes using comparative genomics revels a genus with tremendous synthesis potential of carbohydrate active enzymes and secondary metabolites.</title>
        <authorList>
            <person name="Sorensen T."/>
        </authorList>
    </citation>
    <scope>NUCLEOTIDE SEQUENCE [LARGE SCALE GENOMIC DNA]</scope>
    <source>
        <strain evidence="2 3">CBS 24483</strain>
    </source>
</reference>
<name>A0ABR1Q2Z5_9PEZI</name>